<evidence type="ECO:0000313" key="2">
    <source>
        <dbReference type="EMBL" id="KAJ0970175.1"/>
    </source>
</evidence>
<evidence type="ECO:0000313" key="3">
    <source>
        <dbReference type="Proteomes" id="UP001085076"/>
    </source>
</evidence>
<dbReference type="AlphaFoldDB" id="A0A9D5CCF7"/>
<evidence type="ECO:0000256" key="1">
    <source>
        <dbReference type="SAM" id="MobiDB-lite"/>
    </source>
</evidence>
<keyword evidence="3" id="KW-1185">Reference proteome</keyword>
<protein>
    <submittedName>
        <fullName evidence="2">Uncharacterized protein</fullName>
    </submittedName>
</protein>
<reference evidence="2" key="1">
    <citation type="submission" date="2021-03" db="EMBL/GenBank/DDBJ databases">
        <authorList>
            <person name="Li Z."/>
            <person name="Yang C."/>
        </authorList>
    </citation>
    <scope>NUCLEOTIDE SEQUENCE</scope>
    <source>
        <strain evidence="2">Dzin_1.0</strain>
        <tissue evidence="2">Leaf</tissue>
    </source>
</reference>
<gene>
    <name evidence="2" type="ORF">J5N97_023052</name>
</gene>
<feature type="region of interest" description="Disordered" evidence="1">
    <location>
        <begin position="1"/>
        <end position="27"/>
    </location>
</feature>
<name>A0A9D5CCF7_9LILI</name>
<dbReference type="EMBL" id="JAGGNH010000006">
    <property type="protein sequence ID" value="KAJ0970175.1"/>
    <property type="molecule type" value="Genomic_DNA"/>
</dbReference>
<reference evidence="2" key="2">
    <citation type="journal article" date="2022" name="Hortic Res">
        <title>The genome of Dioscorea zingiberensis sheds light on the biosynthesis, origin and evolution of the medicinally important diosgenin saponins.</title>
        <authorList>
            <person name="Li Y."/>
            <person name="Tan C."/>
            <person name="Li Z."/>
            <person name="Guo J."/>
            <person name="Li S."/>
            <person name="Chen X."/>
            <person name="Wang C."/>
            <person name="Dai X."/>
            <person name="Yang H."/>
            <person name="Song W."/>
            <person name="Hou L."/>
            <person name="Xu J."/>
            <person name="Tong Z."/>
            <person name="Xu A."/>
            <person name="Yuan X."/>
            <person name="Wang W."/>
            <person name="Yang Q."/>
            <person name="Chen L."/>
            <person name="Sun Z."/>
            <person name="Wang K."/>
            <person name="Pan B."/>
            <person name="Chen J."/>
            <person name="Bao Y."/>
            <person name="Liu F."/>
            <person name="Qi X."/>
            <person name="Gang D.R."/>
            <person name="Wen J."/>
            <person name="Li J."/>
        </authorList>
    </citation>
    <scope>NUCLEOTIDE SEQUENCE</scope>
    <source>
        <strain evidence="2">Dzin_1.0</strain>
    </source>
</reference>
<proteinExistence type="predicted"/>
<comment type="caution">
    <text evidence="2">The sequence shown here is derived from an EMBL/GenBank/DDBJ whole genome shotgun (WGS) entry which is preliminary data.</text>
</comment>
<sequence>MVESNEAQPKGFKEMPPEGSLSSPNMPSYLLIHNAEAPENLMEKSDRPSPCRFLSHSSQKMPSALRAHHLNMIHMCNHNNIIVKNMVRVHQSCD</sequence>
<dbReference type="Proteomes" id="UP001085076">
    <property type="component" value="Miscellaneous, Linkage group lg06"/>
</dbReference>
<accession>A0A9D5CCF7</accession>
<organism evidence="2 3">
    <name type="scientific">Dioscorea zingiberensis</name>
    <dbReference type="NCBI Taxonomy" id="325984"/>
    <lineage>
        <taxon>Eukaryota</taxon>
        <taxon>Viridiplantae</taxon>
        <taxon>Streptophyta</taxon>
        <taxon>Embryophyta</taxon>
        <taxon>Tracheophyta</taxon>
        <taxon>Spermatophyta</taxon>
        <taxon>Magnoliopsida</taxon>
        <taxon>Liliopsida</taxon>
        <taxon>Dioscoreales</taxon>
        <taxon>Dioscoreaceae</taxon>
        <taxon>Dioscorea</taxon>
    </lineage>
</organism>